<organism evidence="3 4">
    <name type="scientific">Gibberella nygamai</name>
    <name type="common">Bean root rot disease fungus</name>
    <name type="synonym">Fusarium nygamai</name>
    <dbReference type="NCBI Taxonomy" id="42673"/>
    <lineage>
        <taxon>Eukaryota</taxon>
        <taxon>Fungi</taxon>
        <taxon>Dikarya</taxon>
        <taxon>Ascomycota</taxon>
        <taxon>Pezizomycotina</taxon>
        <taxon>Sordariomycetes</taxon>
        <taxon>Hypocreomycetidae</taxon>
        <taxon>Hypocreales</taxon>
        <taxon>Nectriaceae</taxon>
        <taxon>Fusarium</taxon>
        <taxon>Fusarium fujikuroi species complex</taxon>
    </lineage>
</organism>
<evidence type="ECO:0000259" key="2">
    <source>
        <dbReference type="PROSITE" id="PS50048"/>
    </source>
</evidence>
<evidence type="ECO:0000256" key="1">
    <source>
        <dbReference type="ARBA" id="ARBA00023242"/>
    </source>
</evidence>
<evidence type="ECO:0000313" key="4">
    <source>
        <dbReference type="Proteomes" id="UP000236664"/>
    </source>
</evidence>
<dbReference type="PANTHER" id="PTHR37534">
    <property type="entry name" value="TRANSCRIPTIONAL ACTIVATOR PROTEIN UGA3"/>
    <property type="match status" value="1"/>
</dbReference>
<dbReference type="GO" id="GO:0008270">
    <property type="term" value="F:zinc ion binding"/>
    <property type="evidence" value="ECO:0007669"/>
    <property type="project" value="InterPro"/>
</dbReference>
<dbReference type="EMBL" id="MTQA01000214">
    <property type="protein sequence ID" value="PNP74420.1"/>
    <property type="molecule type" value="Genomic_DNA"/>
</dbReference>
<dbReference type="CDD" id="cd00067">
    <property type="entry name" value="GAL4"/>
    <property type="match status" value="1"/>
</dbReference>
<comment type="caution">
    <text evidence="3">The sequence shown here is derived from an EMBL/GenBank/DDBJ whole genome shotgun (WGS) entry which is preliminary data.</text>
</comment>
<keyword evidence="4" id="KW-1185">Reference proteome</keyword>
<dbReference type="PANTHER" id="PTHR37534:SF7">
    <property type="entry name" value="TRANSCRIPTIONAL ACTIVATOR PROTEIN UGA3"/>
    <property type="match status" value="1"/>
</dbReference>
<protein>
    <recommendedName>
        <fullName evidence="2">Zn(2)-C6 fungal-type domain-containing protein</fullName>
    </recommendedName>
</protein>
<dbReference type="InterPro" id="IPR036864">
    <property type="entry name" value="Zn2-C6_fun-type_DNA-bd_sf"/>
</dbReference>
<gene>
    <name evidence="3" type="ORF">FNYG_12469</name>
</gene>
<name>A0A2K0VWL0_GIBNY</name>
<reference evidence="3 4" key="1">
    <citation type="submission" date="2017-06" db="EMBL/GenBank/DDBJ databases">
        <title>Genome of Fusarium nygamai isolate CS10214.</title>
        <authorList>
            <person name="Gardiner D.M."/>
            <person name="Obanor F."/>
            <person name="Kazan K."/>
        </authorList>
    </citation>
    <scope>NUCLEOTIDE SEQUENCE [LARGE SCALE GENOMIC DNA]</scope>
    <source>
        <strain evidence="3 4">CS10214</strain>
    </source>
</reference>
<dbReference type="SMART" id="SM00066">
    <property type="entry name" value="GAL4"/>
    <property type="match status" value="1"/>
</dbReference>
<dbReference type="OrthoDB" id="3477330at2759"/>
<accession>A0A2K0VWL0</accession>
<keyword evidence="1" id="KW-0539">Nucleus</keyword>
<dbReference type="PROSITE" id="PS50048">
    <property type="entry name" value="ZN2_CY6_FUNGAL_2"/>
    <property type="match status" value="1"/>
</dbReference>
<dbReference type="Proteomes" id="UP000236664">
    <property type="component" value="Unassembled WGS sequence"/>
</dbReference>
<proteinExistence type="predicted"/>
<dbReference type="PROSITE" id="PS00463">
    <property type="entry name" value="ZN2_CY6_FUNGAL_1"/>
    <property type="match status" value="1"/>
</dbReference>
<dbReference type="Gene3D" id="4.10.240.10">
    <property type="entry name" value="Zn(2)-C6 fungal-type DNA-binding domain"/>
    <property type="match status" value="1"/>
</dbReference>
<dbReference type="STRING" id="42673.A0A2K0VWL0"/>
<dbReference type="GO" id="GO:0005634">
    <property type="term" value="C:nucleus"/>
    <property type="evidence" value="ECO:0007669"/>
    <property type="project" value="TreeGrafter"/>
</dbReference>
<dbReference type="GO" id="GO:0000976">
    <property type="term" value="F:transcription cis-regulatory region binding"/>
    <property type="evidence" value="ECO:0007669"/>
    <property type="project" value="TreeGrafter"/>
</dbReference>
<dbReference type="GO" id="GO:0000981">
    <property type="term" value="F:DNA-binding transcription factor activity, RNA polymerase II-specific"/>
    <property type="evidence" value="ECO:0007669"/>
    <property type="project" value="InterPro"/>
</dbReference>
<evidence type="ECO:0000313" key="3">
    <source>
        <dbReference type="EMBL" id="PNP74420.1"/>
    </source>
</evidence>
<dbReference type="GO" id="GO:0045944">
    <property type="term" value="P:positive regulation of transcription by RNA polymerase II"/>
    <property type="evidence" value="ECO:0007669"/>
    <property type="project" value="TreeGrafter"/>
</dbReference>
<dbReference type="SUPFAM" id="SSF57701">
    <property type="entry name" value="Zn2/Cys6 DNA-binding domain"/>
    <property type="match status" value="1"/>
</dbReference>
<dbReference type="InterPro" id="IPR001138">
    <property type="entry name" value="Zn2Cys6_DnaBD"/>
</dbReference>
<dbReference type="Pfam" id="PF00172">
    <property type="entry name" value="Zn_clus"/>
    <property type="match status" value="1"/>
</dbReference>
<dbReference type="AlphaFoldDB" id="A0A2K0VWL0"/>
<sequence length="293" mass="32883">MRKKSKTFTGCWTCRARRVKCDEAQPICNRCTKAGRICEGYGVRLTWQGNEKETPFRVLIDLDTEGAEILPDDLDDMINKCCHIEASHDTQTFGPFSVFRVGKSTDFEASKPHHFDTKESQEDQRLVGEIATDNSYTPSSSDWLIGTSQHSLPEISNDATSDVTIFDMSAYQTTSSNEDYADGNNDLVLDGLFSAEGFFSPSSFVLESQAPLWAELEIHPFDMESDFTSAAAMSLEGYSSAHQFRFNNTPFSSVHEVPPPQASLNPISMSRQQTELIHHWLVHMCRNMVPIDT</sequence>
<feature type="domain" description="Zn(2)-C6 fungal-type" evidence="2">
    <location>
        <begin position="10"/>
        <end position="38"/>
    </location>
</feature>